<dbReference type="Gene3D" id="3.30.559.10">
    <property type="entry name" value="Chloramphenicol acetyltransferase-like domain"/>
    <property type="match status" value="4"/>
</dbReference>
<dbReference type="NCBIfam" id="TIGR01733">
    <property type="entry name" value="AA-adenyl-dom"/>
    <property type="match status" value="3"/>
</dbReference>
<protein>
    <submittedName>
        <fullName evidence="8">Amino acid adenylation domain-containing protein/non-ribosomal peptide synthase protein (TIGR01720 family)</fullName>
    </submittedName>
</protein>
<dbReference type="Pfam" id="PF13193">
    <property type="entry name" value="AMP-binding_C"/>
    <property type="match status" value="2"/>
</dbReference>
<keyword evidence="4" id="KW-0677">Repeat</keyword>
<dbReference type="InterPro" id="IPR023213">
    <property type="entry name" value="CAT-like_dom_sf"/>
</dbReference>
<keyword evidence="2" id="KW-0596">Phosphopantetheine</keyword>
<dbReference type="Gene3D" id="3.40.50.1820">
    <property type="entry name" value="alpha/beta hydrolase"/>
    <property type="match status" value="1"/>
</dbReference>
<sequence length="3648" mass="391159">MTESTARLVLLSPARLADVRRRSGDYCDTTVARACAIGLAYWATGRSPDGLELTPGTLFADVLGWADSGGAGPAGWEVGVDPTGGRSITVPEGVLLADARLALDDLADFPDRPVSTIGPSSIEARLATLARWNDTGADRVRPTIMEMFREQARLRPDAVAVVDEHRSLTYRQAAELSGQLAHHLLERGVTAEQVVAISLDRSAAMVIGLLGVLRAGAAFVPLDPGWPAARRSAVIDDARVVLQLAASGEHAPDEPEAVPVDLGDWQFGAYPGQDTGVTVAGDALAYVIFTSGSTGRPKGAMIRHEAISERLLWQVDEILGFGQDDASLFKAPLSFDISINEIFLPLVCGGRLVVLRPGGERDPHHLLSVIAEQRVTFTYLVSSMLDVLLEIAGDSGRLDSLRHVWCGGEVLTPELYERFRNWLDIPMYHGYGPAETTIGVSHVVYRGAAERLSTSIGRPNPNTQLYVLDDELRPVPVGVGGELYVGGFLLGRGYVGAPGLTAARFVANPFAADGSRLYRTGDLARFAPDGSLDFLGRADNQIKIRGMRLEIEDVEVGLAEHPAVRHTCVVAKKNTAGGTYLVGYVIPAAGSEDLRADEVRQWATGHMVEYMVPAHIVVMKEFPLTANGKLDRGALPEPETGAGVLAPPVTENERTVCAAVAAVLRRDAVGVDQDFFRLGGDSILAISLLSALREAGLHVTARQIFTHSVLGALAAVADREAAAADHCDVATGTVVGPPIVQWLGETTDAVDGFVQSVVLNTPADLTAEGLDAVLTAVVARHDMLRAELVRGERWGFEIPEADRTAAARWQENDLPLDECVALATDALDPDGGVMLRAVWRREARQLVLVAHHVVIDGVSWRILMEDLSTAWRWFVSGAPIDLPPVGTSFRRWTQLLARAGFDADREYFRRPLPGPDEPLGRRALSAADTVARERTTTLSVGPDTTAALLGEIPARFHAGVNDVLLTALAVTLARWRRDLGQDQTFAHIELEGHGREGRYVAESAGFEPELSRTVGWFTTLYPVTVDPGAAADPTDPGYLAAALKAVKEDLARVPSNGVSYGALRHLADTRFEAPAPQVLFNYLGRFDAGSSGDWELAHTTGQLGEKRDPRMRLPRVLEFNAIAEPAPAGGGYELVTTLSWPDGLLTDGDVEAIGRYFREALTGLAGLTALDTGGHSPSDFALSALTQADVDELDGPALRDVLPLTPLQEGLYFHSVFDDDSAGSYVEQQLLTLEGEVDADRLAAAATRLLTLFPNLAARFVALADGRVVSVLEAGVAAPFTVLERPGISDEEIGEHAERDRRAGFDLATGPLMRYTLLRTGSGRSVLVQTVHHIIADGWSVPPMLRALLAEYHAPGTVHPLGGFTDYVRRLAERDEDESDRVWHEELAGLPGPSLVAEGHTPSDRFDDTSAPPEGDIDAAARSAGVPLSVAVHSAWAVTLGGLLPSRDVVFGSTVSGRDADVPGIGDMVGLFINTIPVRARWAATTTARELLGSVREHQSAVLAHQHVSLARISRRSGAGPLFDTLVVFDVATDVAGLRRPEDTLAITDIVNEGAPHYPLTLVVERAPDGRPRFNLIHDGALLRETTARRILHTFTRTLDGLLTRPDALVDDLAPTGTRPPAQTAPTTLGALFDAAARRDPAATAVTQCALDGSARSLTYGELAAAKDELASTLRTAGVRPGERVAVAVPRSLEQVVALVAIVTAGGAYVPLDPAYPDGRLEYVLADAAPQVVLVDREHRDRFTRLLARAGVPARVLVQGEETAPHEARDAAPPEAGPHDPAYVIYTSGSTGRPKGVVVPHSSVVTLLVNTRPDMEFGPHDVWVQFHSYSFDFAVWELWGALAHGGELLVPEYGLTRSPVDFHRLVRERGVTVLNQTPSAFYRFIEADRHAGEPVTALRRVIFGGEPLDLGRLRAWVERYGAASPELVNMYGITETTVHVTHRILTEEDFRHGADVSPIGGPIPGLVTHLLDDRLRPVPPGRVGAIYVAGDQVSLGYLGRPALTAGRFVADPFAGDGSRMYHTGDLARRTLDGELEFTGRADDQVQLKGFRIEPGEVESAIRELDGVVDAAVTVAASGDHLVAHVVGRVPADLAGLLAPKLPVHMVPGLVLPIDALPLTVNGKLDRKALTERAASHDAPLDTPQAPPAAPAGSAITALVGIFTQTLPGTAVDADSDFFRAGGDSILAIAVVNRARALGLAIAPRDVFLLRTPRALAAHLATGTPQAAAPAAPALEPAEDGPLTPTPIILRQRELGGSLARFAQARALVTAEGTRFADAARAAEAVVAAHPALRLRLLVEHGVWALRTEPARPVTVVRSEAPDAGTAADEAAGRLDPEAGDVIAFSWLEASRTLVVTVHHLAVDAVSWLVLLDDITAALRGAPLPPPTTSYAAYAQALAHQSAHGIDGLGHWITTLQAPPLLPAAQEPRDITVVLPPAVSDQVTRTAPVALGVGLTELLCGALRTALTHVQTSPTDLAIELERHGRVPALPHHDYTRTVGWFTSIAPVRLTAHTDPVAAAREVAERQPDEHAHIAYGRLRHLNPQTAPLLTARPQVLFNYLGRGGESQALHVSGADRSSPYAVEVNAWTDAATGSLHAVFTLAEDIPDEITAHWRAALQHIADAAATAERTAPVTPLQRGLFFQAQLAGPAGHYVAQSWFTFDRRLDTDALAEAMAWVIARHPVVGAGFTTDDDGRAVQVLGAGRRVGVRTIDLATDEEVDDLLARDRDTGFDPGEPPLIRLTVVRLPDGRDGLLLSYHLLLWDGWSREIVLRDLFDAYEAAVAGTLTPPAPATPSFEDHARALDARDPAVSERFWAQHLTGLPGPTLLAGPTPALVDGLPRTLVHRLSAEHSERLREVARAHGVTLNSVLTGAFGLLLGAHTGRSDAVFGVTVSGREGADLAEVVGVLLNTVPMWTRARPYDTVRDYLTAVQTARVEAMEHEHLGLGEIQRAGGHDTLFDNLFVLQNFLDMDAFAEMNARHGITAVRADDSTHYPFTWVVTPGDRLTVKLEYRDHDTAAARRLLDGYLTVLGDLTTWTGPVGALPGPGPEPEAGARTDIGTDTVVDRFDRAADRDPQRVALVAHGRTMTFGRLRDRSRALAGVLAARGVGPGATVALAIPRSLDSIVALFAVLRAGAAYVPLELDHPDDRIAAIVADARPDVTLTVSAVSPRLTGDLIELDRPLPEAEPYVTFAPDDPHRLRHPAYTIYTSGSTGRPKGVVTEYAGLTNMLVNHQRRIFEPVLAEHDHRVFRIAHTVSFAFDMSWEELLWLADGHEVHICDEELRRDAPRLVEYCLEHGIDVINVTPTYAQQLVAEGLLDDPGRRPALVLLGGEAVTPTLWQRLAETEGTVGYNLYGPTEYTINTLGVGTFECQDPVVGVAIDNTDVYVLDPWLRPLPDGVPGELYVAGIGIARGYLGQPAQTADRFVACPFGAPGARMYRTGDLVVRRPDGNLMYLGRTDQQVKIRGHRVELGEVEASFAAHPAVRFAAAVAQPDPQVDGAHRLAAYLVVDGSDLATVAAEVGAALPDFLRPTHYARVDRIPLTVNGKADTKALPEARPLGTLTTAGERGPRTGTESVVCEFFAEALDLDEDEVSALSDFVSLGGHSMLAVRLIGLLRREYGPVITVRDLFTLRTPEMIARHLDENS</sequence>
<dbReference type="Gene3D" id="3.30.300.30">
    <property type="match status" value="3"/>
</dbReference>
<dbReference type="Pfam" id="PF00668">
    <property type="entry name" value="Condensation"/>
    <property type="match status" value="4"/>
</dbReference>
<keyword evidence="3" id="KW-0597">Phosphoprotein</keyword>
<dbReference type="Gene3D" id="3.30.559.30">
    <property type="entry name" value="Nonribosomal peptide synthetase, condensation domain"/>
    <property type="match status" value="4"/>
</dbReference>
<reference evidence="8 9" key="1">
    <citation type="submission" date="2021-03" db="EMBL/GenBank/DDBJ databases">
        <title>Genomic Encyclopedia of Type Strains, Phase IV (KMG-IV): sequencing the most valuable type-strain genomes for metagenomic binning, comparative biology and taxonomic classification.</title>
        <authorList>
            <person name="Goeker M."/>
        </authorList>
    </citation>
    <scope>NUCLEOTIDE SEQUENCE [LARGE SCALE GENOMIC DNA]</scope>
    <source>
        <strain evidence="8 9">DSM 40526</strain>
    </source>
</reference>
<evidence type="ECO:0000256" key="3">
    <source>
        <dbReference type="ARBA" id="ARBA00022553"/>
    </source>
</evidence>
<dbReference type="RefSeq" id="WP_189966347.1">
    <property type="nucleotide sequence ID" value="NZ_BMVL01000003.1"/>
</dbReference>
<organism evidence="8 9">
    <name type="scientific">Streptomyces avidinii</name>
    <dbReference type="NCBI Taxonomy" id="1895"/>
    <lineage>
        <taxon>Bacteria</taxon>
        <taxon>Bacillati</taxon>
        <taxon>Actinomycetota</taxon>
        <taxon>Actinomycetes</taxon>
        <taxon>Kitasatosporales</taxon>
        <taxon>Streptomycetaceae</taxon>
        <taxon>Streptomyces</taxon>
    </lineage>
</organism>
<name>A0ABS4L3T5_STRAV</name>
<dbReference type="InterPro" id="IPR045851">
    <property type="entry name" value="AMP-bd_C_sf"/>
</dbReference>
<comment type="caution">
    <text evidence="8">The sequence shown here is derived from an EMBL/GenBank/DDBJ whole genome shotgun (WGS) entry which is preliminary data.</text>
</comment>
<accession>A0ABS4L3T5</accession>
<evidence type="ECO:0000256" key="2">
    <source>
        <dbReference type="ARBA" id="ARBA00022450"/>
    </source>
</evidence>
<dbReference type="SMART" id="SM00823">
    <property type="entry name" value="PKS_PP"/>
    <property type="match status" value="3"/>
</dbReference>
<dbReference type="PROSITE" id="PS50075">
    <property type="entry name" value="CARRIER"/>
    <property type="match status" value="3"/>
</dbReference>
<dbReference type="Pfam" id="PF00501">
    <property type="entry name" value="AMP-binding"/>
    <property type="match status" value="3"/>
</dbReference>
<dbReference type="InterPro" id="IPR009081">
    <property type="entry name" value="PP-bd_ACP"/>
</dbReference>
<dbReference type="PROSITE" id="PS00012">
    <property type="entry name" value="PHOSPHOPANTETHEINE"/>
    <property type="match status" value="2"/>
</dbReference>
<evidence type="ECO:0000256" key="6">
    <source>
        <dbReference type="SAM" id="MobiDB-lite"/>
    </source>
</evidence>
<dbReference type="InterPro" id="IPR010071">
    <property type="entry name" value="AA_adenyl_dom"/>
</dbReference>
<dbReference type="InterPro" id="IPR025110">
    <property type="entry name" value="AMP-bd_C"/>
</dbReference>
<proteinExistence type="predicted"/>
<dbReference type="InterPro" id="IPR042099">
    <property type="entry name" value="ANL_N_sf"/>
</dbReference>
<dbReference type="PANTHER" id="PTHR45527:SF1">
    <property type="entry name" value="FATTY ACID SYNTHASE"/>
    <property type="match status" value="1"/>
</dbReference>
<feature type="domain" description="Carrier" evidence="7">
    <location>
        <begin position="3574"/>
        <end position="3648"/>
    </location>
</feature>
<feature type="region of interest" description="Disordered" evidence="6">
    <location>
        <begin position="1391"/>
        <end position="1417"/>
    </location>
</feature>
<evidence type="ECO:0000313" key="9">
    <source>
        <dbReference type="Proteomes" id="UP001519310"/>
    </source>
</evidence>
<dbReference type="CDD" id="cd17646">
    <property type="entry name" value="A_NRPS_AB3403-like"/>
    <property type="match status" value="1"/>
</dbReference>
<keyword evidence="5" id="KW-0045">Antibiotic biosynthesis</keyword>
<dbReference type="InterPro" id="IPR010060">
    <property type="entry name" value="NRPS_synth"/>
</dbReference>
<dbReference type="SUPFAM" id="SSF47336">
    <property type="entry name" value="ACP-like"/>
    <property type="match status" value="3"/>
</dbReference>
<dbReference type="InterPro" id="IPR036736">
    <property type="entry name" value="ACP-like_sf"/>
</dbReference>
<dbReference type="NCBIfam" id="NF003417">
    <property type="entry name" value="PRK04813.1"/>
    <property type="match status" value="3"/>
</dbReference>
<evidence type="ECO:0000313" key="8">
    <source>
        <dbReference type="EMBL" id="MBP2036758.1"/>
    </source>
</evidence>
<dbReference type="Pfam" id="PF00550">
    <property type="entry name" value="PP-binding"/>
    <property type="match status" value="3"/>
</dbReference>
<evidence type="ECO:0000256" key="1">
    <source>
        <dbReference type="ARBA" id="ARBA00001957"/>
    </source>
</evidence>
<evidence type="ECO:0000256" key="4">
    <source>
        <dbReference type="ARBA" id="ARBA00022737"/>
    </source>
</evidence>
<evidence type="ECO:0000256" key="5">
    <source>
        <dbReference type="ARBA" id="ARBA00023194"/>
    </source>
</evidence>
<keyword evidence="9" id="KW-1185">Reference proteome</keyword>
<dbReference type="Proteomes" id="UP001519310">
    <property type="component" value="Unassembled WGS sequence"/>
</dbReference>
<dbReference type="InterPro" id="IPR000873">
    <property type="entry name" value="AMP-dep_synth/lig_dom"/>
</dbReference>
<dbReference type="Gene3D" id="1.10.1200.10">
    <property type="entry name" value="ACP-like"/>
    <property type="match status" value="2"/>
</dbReference>
<dbReference type="InterPro" id="IPR029058">
    <property type="entry name" value="AB_hydrolase_fold"/>
</dbReference>
<gene>
    <name evidence="8" type="ORF">J2Z77_002558</name>
</gene>
<dbReference type="SUPFAM" id="SSF56801">
    <property type="entry name" value="Acetyl-CoA synthetase-like"/>
    <property type="match status" value="3"/>
</dbReference>
<dbReference type="CDD" id="cd05930">
    <property type="entry name" value="A_NRPS"/>
    <property type="match status" value="1"/>
</dbReference>
<dbReference type="InterPro" id="IPR001242">
    <property type="entry name" value="Condensation_dom"/>
</dbReference>
<evidence type="ECO:0000259" key="7">
    <source>
        <dbReference type="PROSITE" id="PS50075"/>
    </source>
</evidence>
<dbReference type="InterPro" id="IPR006162">
    <property type="entry name" value="Ppantetheine_attach_site"/>
</dbReference>
<dbReference type="SUPFAM" id="SSF52777">
    <property type="entry name" value="CoA-dependent acyltransferases"/>
    <property type="match status" value="8"/>
</dbReference>
<dbReference type="Gene3D" id="3.40.50.12780">
    <property type="entry name" value="N-terminal domain of ligase-like"/>
    <property type="match status" value="3"/>
</dbReference>
<dbReference type="EMBL" id="JAGGLQ010000004">
    <property type="protein sequence ID" value="MBP2036758.1"/>
    <property type="molecule type" value="Genomic_DNA"/>
</dbReference>
<dbReference type="InterPro" id="IPR020845">
    <property type="entry name" value="AMP-binding_CS"/>
</dbReference>
<dbReference type="PANTHER" id="PTHR45527">
    <property type="entry name" value="NONRIBOSOMAL PEPTIDE SYNTHETASE"/>
    <property type="match status" value="1"/>
</dbReference>
<dbReference type="CDD" id="cd17643">
    <property type="entry name" value="A_NRPS_Cytc1-like"/>
    <property type="match status" value="1"/>
</dbReference>
<comment type="cofactor">
    <cofactor evidence="1">
        <name>pantetheine 4'-phosphate</name>
        <dbReference type="ChEBI" id="CHEBI:47942"/>
    </cofactor>
</comment>
<dbReference type="InterPro" id="IPR020806">
    <property type="entry name" value="PKS_PP-bd"/>
</dbReference>
<dbReference type="PROSITE" id="PS00455">
    <property type="entry name" value="AMP_BINDING"/>
    <property type="match status" value="2"/>
</dbReference>
<dbReference type="NCBIfam" id="TIGR01720">
    <property type="entry name" value="NRPS-para261"/>
    <property type="match status" value="1"/>
</dbReference>
<feature type="domain" description="Carrier" evidence="7">
    <location>
        <begin position="647"/>
        <end position="721"/>
    </location>
</feature>
<feature type="domain" description="Carrier" evidence="7">
    <location>
        <begin position="2149"/>
        <end position="2223"/>
    </location>
</feature>